<evidence type="ECO:0000313" key="1">
    <source>
        <dbReference type="EMBL" id="GMQ61397.1"/>
    </source>
</evidence>
<name>A0ACB5UEW1_9FIRM</name>
<proteinExistence type="predicted"/>
<gene>
    <name evidence="1" type="ORF">AN2V17_06260</name>
</gene>
<evidence type="ECO:0000313" key="2">
    <source>
        <dbReference type="Proteomes" id="UP001374599"/>
    </source>
</evidence>
<organism evidence="1 2">
    <name type="scientific">Vallitalea maricola</name>
    <dbReference type="NCBI Taxonomy" id="3074433"/>
    <lineage>
        <taxon>Bacteria</taxon>
        <taxon>Bacillati</taxon>
        <taxon>Bacillota</taxon>
        <taxon>Clostridia</taxon>
        <taxon>Lachnospirales</taxon>
        <taxon>Vallitaleaceae</taxon>
        <taxon>Vallitalea</taxon>
    </lineage>
</organism>
<dbReference type="Proteomes" id="UP001374599">
    <property type="component" value="Unassembled WGS sequence"/>
</dbReference>
<sequence length="615" mass="71751">MALSLREKAIIEILINEKRPVRIYEIAEKLNVSQRTIRYDLDEIDYALKNVDECIVRKPRVGILLETQCTLEELVEKCGDNYTNMPYLNKNERYIYLGMHFLTTDDFTSSEQLATMLGVSRSAIMSDIKEISQRAVDKYNVQILAKKGYGYRVQGNEQLLRRWMSDLVYEALLLKRQGEKIHPVSEGISTLVNSYDVSDIRRAVKSSRRVDAFWLPYDEYLKVIAIIKTTFYRVEKHKYLKEDLFEGKEYIKLRTYPIAKEIVKQLAVREFPELEINFLAYELLASNMKFPDNSSKLVDPKLIDTVDEMMNFLQKHEQWSNDSITTLKKDLLFHFEVTLEKIQLNIPNNNPLLDEIKKTYFVEYVRASELLDIFKKRYNIDFTDDEIGFITMYLVKNRGKQDVRIQKNIIIVCGSGRGASRLLATRIINNISNINIHSIVAVFEIEEKTMNYENIDLVISTVPLKDIKLPWIRVSPLITDNELGLISKKLFNQKEDQEELKYVTANDKEYLNKESEFAHLIGMILIELGITLSSLEDNGLIKKDKLLQWGLTLHIVMAVPRWKLGQFNIEPDLDKAKKEQPLIFSEIKKVLGVIRDKYDLIISEDEVIPIMRYLL</sequence>
<reference evidence="1" key="1">
    <citation type="submission" date="2023-09" db="EMBL/GenBank/DDBJ databases">
        <title>Vallitalea sediminicola and Vallitalea maricola sp. nov., anaerobic bacteria isolated from marine sediment.</title>
        <authorList>
            <person name="Hirano S."/>
            <person name="Maeda A."/>
            <person name="Terahara T."/>
            <person name="Mori K."/>
            <person name="Hamada M."/>
            <person name="Matsumoto R."/>
            <person name="Kobayashi T."/>
        </authorList>
    </citation>
    <scope>NUCLEOTIDE SEQUENCE</scope>
    <source>
        <strain evidence="1">AN17-2</strain>
    </source>
</reference>
<accession>A0ACB5UEW1</accession>
<protein>
    <submittedName>
        <fullName evidence="1">Uncharacterized protein</fullName>
    </submittedName>
</protein>
<keyword evidence="2" id="KW-1185">Reference proteome</keyword>
<comment type="caution">
    <text evidence="1">The sequence shown here is derived from an EMBL/GenBank/DDBJ whole genome shotgun (WGS) entry which is preliminary data.</text>
</comment>
<dbReference type="EMBL" id="BTPU01000009">
    <property type="protein sequence ID" value="GMQ61397.1"/>
    <property type="molecule type" value="Genomic_DNA"/>
</dbReference>